<evidence type="ECO:0000259" key="1">
    <source>
        <dbReference type="Pfam" id="PF00561"/>
    </source>
</evidence>
<evidence type="ECO:0000313" key="2">
    <source>
        <dbReference type="EMBL" id="MFO7191926.1"/>
    </source>
</evidence>
<dbReference type="PANTHER" id="PTHR11614">
    <property type="entry name" value="PHOSPHOLIPASE-RELATED"/>
    <property type="match status" value="1"/>
</dbReference>
<comment type="caution">
    <text evidence="2">The sequence shown here is derived from an EMBL/GenBank/DDBJ whole genome shotgun (WGS) entry which is preliminary data.</text>
</comment>
<gene>
    <name evidence="2" type="ORF">DIU77_006750</name>
</gene>
<feature type="domain" description="AB hydrolase-1" evidence="1">
    <location>
        <begin position="23"/>
        <end position="132"/>
    </location>
</feature>
<proteinExistence type="predicted"/>
<dbReference type="EMBL" id="QGUI02000060">
    <property type="protein sequence ID" value="MFO7191926.1"/>
    <property type="molecule type" value="Genomic_DNA"/>
</dbReference>
<dbReference type="Proteomes" id="UP000249324">
    <property type="component" value="Unassembled WGS sequence"/>
</dbReference>
<dbReference type="Gene3D" id="3.40.50.1820">
    <property type="entry name" value="alpha/beta hydrolase"/>
    <property type="match status" value="1"/>
</dbReference>
<name>A0ABD6FD08_9PSEU</name>
<accession>A0ABD6FD08</accession>
<dbReference type="Pfam" id="PF00561">
    <property type="entry name" value="Abhydrolase_1"/>
    <property type="match status" value="1"/>
</dbReference>
<protein>
    <submittedName>
        <fullName evidence="2">Alpha/beta fold hydrolase</fullName>
    </submittedName>
</protein>
<dbReference type="InterPro" id="IPR029058">
    <property type="entry name" value="AB_hydrolase_fold"/>
</dbReference>
<dbReference type="InterPro" id="IPR051044">
    <property type="entry name" value="MAG_DAG_Lipase"/>
</dbReference>
<sequence>MTDAAIKPPGLRTLAPPGRVNAVVMLLHGGAESSHEPIRWWSGPCLRMTGFGVDVALTGRSYGVAAALVRNRVRGWNAPALDPVHDARWALERIRQRYPDTPVVLVGHSMGGRVAMHVADDEAVVGVAALAPWTPAEDGVGALRGVPVLIAHGLEDTITKPADSLDFARRATAVTDVVRFELAGETHALVWRAPTWHRLVRSFVLHVLGKREPAGPLRYGLSLSGDRRLRVRV</sequence>
<dbReference type="SUPFAM" id="SSF53474">
    <property type="entry name" value="alpha/beta-Hydrolases"/>
    <property type="match status" value="1"/>
</dbReference>
<organism evidence="2 3">
    <name type="scientific">Thermocrispum agreste</name>
    <dbReference type="NCBI Taxonomy" id="37925"/>
    <lineage>
        <taxon>Bacteria</taxon>
        <taxon>Bacillati</taxon>
        <taxon>Actinomycetota</taxon>
        <taxon>Actinomycetes</taxon>
        <taxon>Pseudonocardiales</taxon>
        <taxon>Pseudonocardiaceae</taxon>
        <taxon>Thermocrispum</taxon>
    </lineage>
</organism>
<evidence type="ECO:0000313" key="3">
    <source>
        <dbReference type="Proteomes" id="UP000249324"/>
    </source>
</evidence>
<keyword evidence="2" id="KW-0378">Hydrolase</keyword>
<reference evidence="2 3" key="1">
    <citation type="journal article" date="2021" name="BMC Genomics">
        <title>Genome-resolved metagenome and metatranscriptome analyses of thermophilic composting reveal key bacterial players and their metabolic interactions.</title>
        <authorList>
            <person name="Braga L.P.P."/>
            <person name="Pereira R.V."/>
            <person name="Martins L.F."/>
            <person name="Moura L.M.S."/>
            <person name="Sanchez F.B."/>
            <person name="Patane J.S.L."/>
            <person name="da Silva A.M."/>
            <person name="Setubal J.C."/>
        </authorList>
    </citation>
    <scope>NUCLEOTIDE SEQUENCE [LARGE SCALE GENOMIC DNA]</scope>
    <source>
        <strain evidence="2">ZC4RG45</strain>
    </source>
</reference>
<dbReference type="GO" id="GO:0016787">
    <property type="term" value="F:hydrolase activity"/>
    <property type="evidence" value="ECO:0007669"/>
    <property type="project" value="UniProtKB-KW"/>
</dbReference>
<dbReference type="InterPro" id="IPR000073">
    <property type="entry name" value="AB_hydrolase_1"/>
</dbReference>
<dbReference type="AlphaFoldDB" id="A0ABD6FD08"/>